<evidence type="ECO:0000313" key="1">
    <source>
        <dbReference type="EMBL" id="SFM85704.1"/>
    </source>
</evidence>
<gene>
    <name evidence="1" type="ORF">SAMN05660836_01731</name>
</gene>
<evidence type="ECO:0000313" key="2">
    <source>
        <dbReference type="Proteomes" id="UP000199611"/>
    </source>
</evidence>
<dbReference type="AlphaFoldDB" id="A0A1I4U9S0"/>
<sequence>MKYPQAPDALSLRLSHLLAMVNIINEINSSYWRCKEVKIKYCTKYEKYVSRYHCELFNEGKKCPYYSEKTWSSIKELLKDRQRPKWVVDEVIKPFHCHLLDREYYNDPGRRRRSRISPRSAAQANL</sequence>
<organism evidence="1 2">
    <name type="scientific">Thermodesulforhabdus norvegica</name>
    <dbReference type="NCBI Taxonomy" id="39841"/>
    <lineage>
        <taxon>Bacteria</taxon>
        <taxon>Pseudomonadati</taxon>
        <taxon>Thermodesulfobacteriota</taxon>
        <taxon>Syntrophobacteria</taxon>
        <taxon>Syntrophobacterales</taxon>
        <taxon>Thermodesulforhabdaceae</taxon>
        <taxon>Thermodesulforhabdus</taxon>
    </lineage>
</organism>
<reference evidence="1 2" key="1">
    <citation type="submission" date="2016-10" db="EMBL/GenBank/DDBJ databases">
        <authorList>
            <person name="de Groot N.N."/>
        </authorList>
    </citation>
    <scope>NUCLEOTIDE SEQUENCE [LARGE SCALE GENOMIC DNA]</scope>
    <source>
        <strain evidence="1 2">DSM 9990</strain>
    </source>
</reference>
<name>A0A1I4U9S0_9BACT</name>
<protein>
    <submittedName>
        <fullName evidence="1">Uncharacterized protein</fullName>
    </submittedName>
</protein>
<dbReference type="Proteomes" id="UP000199611">
    <property type="component" value="Unassembled WGS sequence"/>
</dbReference>
<proteinExistence type="predicted"/>
<dbReference type="EMBL" id="FOUU01000005">
    <property type="protein sequence ID" value="SFM85704.1"/>
    <property type="molecule type" value="Genomic_DNA"/>
</dbReference>
<keyword evidence="2" id="KW-1185">Reference proteome</keyword>
<accession>A0A1I4U9S0</accession>
<dbReference type="STRING" id="39841.SAMN05660836_01731"/>